<dbReference type="SUPFAM" id="SSF69189">
    <property type="entry name" value="Penicillin-binding protein associated domain"/>
    <property type="match status" value="1"/>
</dbReference>
<feature type="active site" description="Acyl-ester intermediate" evidence="13">
    <location>
        <position position="72"/>
    </location>
</feature>
<evidence type="ECO:0000256" key="2">
    <source>
        <dbReference type="ARBA" id="ARBA00004752"/>
    </source>
</evidence>
<comment type="function">
    <text evidence="1">Removes C-terminal D-alanyl residues from sugar-peptide cell wall precursors.</text>
</comment>
<name>A0AA35CKH4_9FIRM</name>
<dbReference type="EC" id="3.4.16.4" evidence="4"/>
<dbReference type="SUPFAM" id="SSF56601">
    <property type="entry name" value="beta-lactamase/transpeptidase-like"/>
    <property type="match status" value="1"/>
</dbReference>
<comment type="similarity">
    <text evidence="3 15">Belongs to the peptidase S11 family.</text>
</comment>
<reference evidence="17" key="1">
    <citation type="submission" date="2022-03" db="EMBL/GenBank/DDBJ databases">
        <title>Complete genome sequence of Caldinitratiruptor microaerophilus.</title>
        <authorList>
            <person name="Mukaiyama R."/>
            <person name="Nishiyama T."/>
            <person name="Ueda K."/>
        </authorList>
    </citation>
    <scope>NUCLEOTIDE SEQUENCE</scope>
    <source>
        <strain evidence="17">JCM 16183</strain>
    </source>
</reference>
<evidence type="ECO:0000256" key="5">
    <source>
        <dbReference type="ARBA" id="ARBA00022645"/>
    </source>
</evidence>
<dbReference type="InterPro" id="IPR015956">
    <property type="entry name" value="Peniciliin-bd_prot_C_sf"/>
</dbReference>
<evidence type="ECO:0000259" key="16">
    <source>
        <dbReference type="SMART" id="SM00936"/>
    </source>
</evidence>
<evidence type="ECO:0000256" key="12">
    <source>
        <dbReference type="ARBA" id="ARBA00034000"/>
    </source>
</evidence>
<dbReference type="Gene3D" id="2.60.410.10">
    <property type="entry name" value="D-Ala-D-Ala carboxypeptidase, C-terminal domain"/>
    <property type="match status" value="1"/>
</dbReference>
<dbReference type="GO" id="GO:0009002">
    <property type="term" value="F:serine-type D-Ala-D-Ala carboxypeptidase activity"/>
    <property type="evidence" value="ECO:0007669"/>
    <property type="project" value="UniProtKB-EC"/>
</dbReference>
<dbReference type="PANTHER" id="PTHR21581">
    <property type="entry name" value="D-ALANYL-D-ALANINE CARBOXYPEPTIDASE"/>
    <property type="match status" value="1"/>
</dbReference>
<keyword evidence="11" id="KW-0961">Cell wall biogenesis/degradation</keyword>
<evidence type="ECO:0000256" key="7">
    <source>
        <dbReference type="ARBA" id="ARBA00022729"/>
    </source>
</evidence>
<dbReference type="InterPro" id="IPR018044">
    <property type="entry name" value="Peptidase_S11"/>
</dbReference>
<evidence type="ECO:0000256" key="11">
    <source>
        <dbReference type="ARBA" id="ARBA00023316"/>
    </source>
</evidence>
<dbReference type="GO" id="GO:0008360">
    <property type="term" value="P:regulation of cell shape"/>
    <property type="evidence" value="ECO:0007669"/>
    <property type="project" value="UniProtKB-KW"/>
</dbReference>
<evidence type="ECO:0000256" key="13">
    <source>
        <dbReference type="PIRSR" id="PIRSR618044-1"/>
    </source>
</evidence>
<dbReference type="Gene3D" id="3.40.710.10">
    <property type="entry name" value="DD-peptidase/beta-lactamase superfamily"/>
    <property type="match status" value="1"/>
</dbReference>
<accession>A0AA35CKH4</accession>
<evidence type="ECO:0000256" key="14">
    <source>
        <dbReference type="PIRSR" id="PIRSR618044-2"/>
    </source>
</evidence>
<keyword evidence="8" id="KW-0378">Hydrolase</keyword>
<evidence type="ECO:0000256" key="15">
    <source>
        <dbReference type="RuleBase" id="RU004016"/>
    </source>
</evidence>
<feature type="active site" evidence="13">
    <location>
        <position position="137"/>
    </location>
</feature>
<keyword evidence="18" id="KW-1185">Reference proteome</keyword>
<gene>
    <name evidence="17" type="ORF">caldi_19770</name>
</gene>
<keyword evidence="10" id="KW-0573">Peptidoglycan synthesis</keyword>
<dbReference type="Proteomes" id="UP001163687">
    <property type="component" value="Chromosome"/>
</dbReference>
<evidence type="ECO:0000256" key="3">
    <source>
        <dbReference type="ARBA" id="ARBA00007164"/>
    </source>
</evidence>
<dbReference type="PRINTS" id="PR00725">
    <property type="entry name" value="DADACBPTASE1"/>
</dbReference>
<dbReference type="InterPro" id="IPR037167">
    <property type="entry name" value="Peptidase_S11_C_sf"/>
</dbReference>
<evidence type="ECO:0000256" key="10">
    <source>
        <dbReference type="ARBA" id="ARBA00022984"/>
    </source>
</evidence>
<feature type="domain" description="Peptidase S11 D-Ala-D-Ala carboxypeptidase A C-terminal" evidence="16">
    <location>
        <begin position="303"/>
        <end position="393"/>
    </location>
</feature>
<comment type="catalytic activity">
    <reaction evidence="12">
        <text>Preferential cleavage: (Ac)2-L-Lys-D-Ala-|-D-Ala. Also transpeptidation of peptidyl-alanyl moieties that are N-acyl substituents of D-alanine.</text>
        <dbReference type="EC" id="3.4.16.4"/>
    </reaction>
</comment>
<dbReference type="InterPro" id="IPR001967">
    <property type="entry name" value="Peptidase_S11_N"/>
</dbReference>
<evidence type="ECO:0000313" key="18">
    <source>
        <dbReference type="Proteomes" id="UP001163687"/>
    </source>
</evidence>
<feature type="binding site" evidence="14">
    <location>
        <position position="253"/>
    </location>
    <ligand>
        <name>substrate</name>
    </ligand>
</feature>
<protein>
    <recommendedName>
        <fullName evidence="4">serine-type D-Ala-D-Ala carboxypeptidase</fullName>
        <ecNumber evidence="4">3.4.16.4</ecNumber>
    </recommendedName>
</protein>
<dbReference type="SMART" id="SM00936">
    <property type="entry name" value="PBP5_C"/>
    <property type="match status" value="1"/>
</dbReference>
<keyword evidence="5" id="KW-0121">Carboxypeptidase</keyword>
<dbReference type="PANTHER" id="PTHR21581:SF6">
    <property type="entry name" value="TRAFFICKING PROTEIN PARTICLE COMPLEX SUBUNIT 12"/>
    <property type="match status" value="1"/>
</dbReference>
<keyword evidence="7" id="KW-0732">Signal</keyword>
<dbReference type="GO" id="GO:0006508">
    <property type="term" value="P:proteolysis"/>
    <property type="evidence" value="ECO:0007669"/>
    <property type="project" value="UniProtKB-KW"/>
</dbReference>
<dbReference type="InterPro" id="IPR012907">
    <property type="entry name" value="Peptidase_S11_C"/>
</dbReference>
<evidence type="ECO:0000313" key="17">
    <source>
        <dbReference type="EMBL" id="BDG60887.1"/>
    </source>
</evidence>
<sequence length="417" mass="45485">MPHTVSRPDRRAARVLPFFLAFLTAALTLLTGHRSHAQPAYDAEARSAFLLDFESGEVLYEKNADEPLPLASLTKIMTLYLAQEAIRDGKLSPDEKVAISERAWSQNPALRGSSLMFLEPGQDVTVREILLGIAVASGNDAAIALAEHMAGSVDAFVERMNAKAKDLGLTRTRFVDPHGLSEGNVSTAREIGTLAARYIREFPNVLRDLHSVKRIEYPKPENLPGRLAGRPTIPQDNRNWLLWDKDLPVDGLKTGYVEAAGYNYVVTAKVGDTRLIGVLLGTASEAARAQQGKALLQYGFNNWTSIRKYRAGEAVASVRVWKGKADQVDLVVPADVWVAVPKGEEGRLVAAVKAPADVVAPVAKDQELGSAALFLGEKAIRQVPLVAKDEVPPGGLFKRIWDSLRLALRSLLARFTK</sequence>
<feature type="active site" description="Proton acceptor" evidence="13">
    <location>
        <position position="75"/>
    </location>
</feature>
<dbReference type="Pfam" id="PF07943">
    <property type="entry name" value="PBP5_C"/>
    <property type="match status" value="1"/>
</dbReference>
<dbReference type="GO" id="GO:0071555">
    <property type="term" value="P:cell wall organization"/>
    <property type="evidence" value="ECO:0007669"/>
    <property type="project" value="UniProtKB-KW"/>
</dbReference>
<evidence type="ECO:0000256" key="1">
    <source>
        <dbReference type="ARBA" id="ARBA00003217"/>
    </source>
</evidence>
<dbReference type="InterPro" id="IPR012338">
    <property type="entry name" value="Beta-lactam/transpept-like"/>
</dbReference>
<evidence type="ECO:0000256" key="8">
    <source>
        <dbReference type="ARBA" id="ARBA00022801"/>
    </source>
</evidence>
<dbReference type="RefSeq" id="WP_264841574.1">
    <property type="nucleotide sequence ID" value="NZ_AP025628.1"/>
</dbReference>
<evidence type="ECO:0000256" key="9">
    <source>
        <dbReference type="ARBA" id="ARBA00022960"/>
    </source>
</evidence>
<dbReference type="AlphaFoldDB" id="A0AA35CKH4"/>
<keyword evidence="6" id="KW-0645">Protease</keyword>
<dbReference type="KEGG" id="cmic:caldi_19770"/>
<dbReference type="GO" id="GO:0009252">
    <property type="term" value="P:peptidoglycan biosynthetic process"/>
    <property type="evidence" value="ECO:0007669"/>
    <property type="project" value="UniProtKB-KW"/>
</dbReference>
<dbReference type="Pfam" id="PF00768">
    <property type="entry name" value="Peptidase_S11"/>
    <property type="match status" value="1"/>
</dbReference>
<keyword evidence="9" id="KW-0133">Cell shape</keyword>
<evidence type="ECO:0000256" key="6">
    <source>
        <dbReference type="ARBA" id="ARBA00022670"/>
    </source>
</evidence>
<dbReference type="EMBL" id="AP025628">
    <property type="protein sequence ID" value="BDG60887.1"/>
    <property type="molecule type" value="Genomic_DNA"/>
</dbReference>
<organism evidence="17 18">
    <name type="scientific">Caldinitratiruptor microaerophilus</name>
    <dbReference type="NCBI Taxonomy" id="671077"/>
    <lineage>
        <taxon>Bacteria</taxon>
        <taxon>Bacillati</taxon>
        <taxon>Bacillota</taxon>
        <taxon>Clostridia</taxon>
        <taxon>Eubacteriales</taxon>
        <taxon>Symbiobacteriaceae</taxon>
        <taxon>Caldinitratiruptor</taxon>
    </lineage>
</organism>
<comment type="pathway">
    <text evidence="2">Cell wall biogenesis; peptidoglycan biosynthesis.</text>
</comment>
<proteinExistence type="inferred from homology"/>
<evidence type="ECO:0000256" key="4">
    <source>
        <dbReference type="ARBA" id="ARBA00012448"/>
    </source>
</evidence>